<dbReference type="Proteomes" id="UP000622317">
    <property type="component" value="Unassembled WGS sequence"/>
</dbReference>
<keyword evidence="4" id="KW-1134">Transmembrane beta strand</keyword>
<feature type="signal peptide" evidence="9">
    <location>
        <begin position="1"/>
        <end position="25"/>
    </location>
</feature>
<sequence>MKKPSRPRFAACAVTALMALASAVADETSPLALTLPQAITIALDSNIALQRSGLAVETRNAGVEQAQADYSPDLNLRLSENVGLSSSTEGGIFEGEGRWSDSASASLSSSLSLYDGGTRKASLELAKAELEAASLDFDRDRQALLFNTVSQYFQSVLRSKEIAIQEEELATRIEELERIQIDVENGIRTQSEYLRQQAQVSNSERLLAQARNTYANSLYALKNTLRIPAPQAIVCEDPYQGIENPDTLAEPNLSTSLAALQTRADLSAQRARLYSAEQDLEIARSGKRPSVSASASLGTGYSSNAAGSFSDQALRDKPRASAGISVSIPIFDKRRTELATVRSRIALQQEELFLDSLRLAAETALYQAEQNYQTAKLQLAASQNQLAATESALEAELSRYEAGAATLLEVNSLRSSRLDAAVAVEEARFALFTSRLGISYEDGTIETFLRDTLQLAN</sequence>
<gene>
    <name evidence="10" type="ORF">IEN85_15580</name>
</gene>
<dbReference type="Gene3D" id="1.20.1600.10">
    <property type="entry name" value="Outer membrane efflux proteins (OEP)"/>
    <property type="match status" value="1"/>
</dbReference>
<evidence type="ECO:0000256" key="3">
    <source>
        <dbReference type="ARBA" id="ARBA00022448"/>
    </source>
</evidence>
<feature type="chain" id="PRO_5037495274" evidence="9">
    <location>
        <begin position="26"/>
        <end position="457"/>
    </location>
</feature>
<dbReference type="PANTHER" id="PTHR30026">
    <property type="entry name" value="OUTER MEMBRANE PROTEIN TOLC"/>
    <property type="match status" value="1"/>
</dbReference>
<keyword evidence="11" id="KW-1185">Reference proteome</keyword>
<evidence type="ECO:0000256" key="5">
    <source>
        <dbReference type="ARBA" id="ARBA00022692"/>
    </source>
</evidence>
<comment type="similarity">
    <text evidence="2">Belongs to the outer membrane factor (OMF) (TC 1.B.17) family.</text>
</comment>
<keyword evidence="8" id="KW-0175">Coiled coil</keyword>
<keyword evidence="3" id="KW-0813">Transport</keyword>
<evidence type="ECO:0000256" key="6">
    <source>
        <dbReference type="ARBA" id="ARBA00023136"/>
    </source>
</evidence>
<dbReference type="PANTHER" id="PTHR30026:SF20">
    <property type="entry name" value="OUTER MEMBRANE PROTEIN TOLC"/>
    <property type="match status" value="1"/>
</dbReference>
<evidence type="ECO:0000313" key="10">
    <source>
        <dbReference type="EMBL" id="MBD5780920.1"/>
    </source>
</evidence>
<protein>
    <submittedName>
        <fullName evidence="10">TolC family protein</fullName>
    </submittedName>
</protein>
<name>A0A927FBZ4_9BACT</name>
<comment type="subcellular location">
    <subcellularLocation>
        <location evidence="1">Cell outer membrane</location>
    </subcellularLocation>
</comment>
<dbReference type="SUPFAM" id="SSF56954">
    <property type="entry name" value="Outer membrane efflux proteins (OEP)"/>
    <property type="match status" value="1"/>
</dbReference>
<evidence type="ECO:0000256" key="1">
    <source>
        <dbReference type="ARBA" id="ARBA00004442"/>
    </source>
</evidence>
<dbReference type="AlphaFoldDB" id="A0A927FBZ4"/>
<evidence type="ECO:0000256" key="9">
    <source>
        <dbReference type="SAM" id="SignalP"/>
    </source>
</evidence>
<organism evidence="10 11">
    <name type="scientific">Pelagicoccus enzymogenes</name>
    <dbReference type="NCBI Taxonomy" id="2773457"/>
    <lineage>
        <taxon>Bacteria</taxon>
        <taxon>Pseudomonadati</taxon>
        <taxon>Verrucomicrobiota</taxon>
        <taxon>Opitutia</taxon>
        <taxon>Puniceicoccales</taxon>
        <taxon>Pelagicoccaceae</taxon>
        <taxon>Pelagicoccus</taxon>
    </lineage>
</organism>
<keyword evidence="7" id="KW-0998">Cell outer membrane</keyword>
<dbReference type="EMBL" id="JACYFG010000038">
    <property type="protein sequence ID" value="MBD5780920.1"/>
    <property type="molecule type" value="Genomic_DNA"/>
</dbReference>
<dbReference type="RefSeq" id="WP_191618026.1">
    <property type="nucleotide sequence ID" value="NZ_JACYFG010000038.1"/>
</dbReference>
<evidence type="ECO:0000313" key="11">
    <source>
        <dbReference type="Proteomes" id="UP000622317"/>
    </source>
</evidence>
<accession>A0A927FBZ4</accession>
<comment type="caution">
    <text evidence="10">The sequence shown here is derived from an EMBL/GenBank/DDBJ whole genome shotgun (WGS) entry which is preliminary data.</text>
</comment>
<dbReference type="GO" id="GO:0015288">
    <property type="term" value="F:porin activity"/>
    <property type="evidence" value="ECO:0007669"/>
    <property type="project" value="TreeGrafter"/>
</dbReference>
<evidence type="ECO:0000256" key="4">
    <source>
        <dbReference type="ARBA" id="ARBA00022452"/>
    </source>
</evidence>
<keyword evidence="5" id="KW-0812">Transmembrane</keyword>
<dbReference type="InterPro" id="IPR051906">
    <property type="entry name" value="TolC-like"/>
</dbReference>
<dbReference type="Pfam" id="PF02321">
    <property type="entry name" value="OEP"/>
    <property type="match status" value="2"/>
</dbReference>
<dbReference type="GO" id="GO:0009279">
    <property type="term" value="C:cell outer membrane"/>
    <property type="evidence" value="ECO:0007669"/>
    <property type="project" value="UniProtKB-SubCell"/>
</dbReference>
<feature type="coiled-coil region" evidence="8">
    <location>
        <begin position="365"/>
        <end position="392"/>
    </location>
</feature>
<dbReference type="InterPro" id="IPR003423">
    <property type="entry name" value="OMP_efflux"/>
</dbReference>
<keyword evidence="9" id="KW-0732">Signal</keyword>
<reference evidence="10" key="1">
    <citation type="submission" date="2020-09" db="EMBL/GenBank/DDBJ databases">
        <title>Pelagicoccus enzymogenes sp. nov. with an EPS production, isolated from marine sediment.</title>
        <authorList>
            <person name="Feng X."/>
        </authorList>
    </citation>
    <scope>NUCLEOTIDE SEQUENCE</scope>
    <source>
        <strain evidence="10">NFK12</strain>
    </source>
</reference>
<evidence type="ECO:0000256" key="2">
    <source>
        <dbReference type="ARBA" id="ARBA00007613"/>
    </source>
</evidence>
<dbReference type="GO" id="GO:0015562">
    <property type="term" value="F:efflux transmembrane transporter activity"/>
    <property type="evidence" value="ECO:0007669"/>
    <property type="project" value="InterPro"/>
</dbReference>
<keyword evidence="6" id="KW-0472">Membrane</keyword>
<evidence type="ECO:0000256" key="8">
    <source>
        <dbReference type="SAM" id="Coils"/>
    </source>
</evidence>
<dbReference type="GO" id="GO:1990281">
    <property type="term" value="C:efflux pump complex"/>
    <property type="evidence" value="ECO:0007669"/>
    <property type="project" value="TreeGrafter"/>
</dbReference>
<evidence type="ECO:0000256" key="7">
    <source>
        <dbReference type="ARBA" id="ARBA00023237"/>
    </source>
</evidence>
<proteinExistence type="inferred from homology"/>